<keyword evidence="3" id="KW-1003">Cell membrane</keyword>
<evidence type="ECO:0000256" key="8">
    <source>
        <dbReference type="SAM" id="MobiDB-lite"/>
    </source>
</evidence>
<dbReference type="Gene3D" id="1.10.3720.10">
    <property type="entry name" value="MetI-like"/>
    <property type="match status" value="1"/>
</dbReference>
<evidence type="ECO:0000256" key="3">
    <source>
        <dbReference type="ARBA" id="ARBA00022475"/>
    </source>
</evidence>
<comment type="similarity">
    <text evidence="7">Belongs to the binding-protein-dependent transport system permease family.</text>
</comment>
<dbReference type="InterPro" id="IPR000515">
    <property type="entry name" value="MetI-like"/>
</dbReference>
<organism evidence="10 11">
    <name type="scientific">Actinospica durhamensis</name>
    <dbReference type="NCBI Taxonomy" id="1508375"/>
    <lineage>
        <taxon>Bacteria</taxon>
        <taxon>Bacillati</taxon>
        <taxon>Actinomycetota</taxon>
        <taxon>Actinomycetes</taxon>
        <taxon>Catenulisporales</taxon>
        <taxon>Actinospicaceae</taxon>
        <taxon>Actinospica</taxon>
    </lineage>
</organism>
<protein>
    <submittedName>
        <fullName evidence="10">Sugar ABC transporter permease</fullName>
    </submittedName>
</protein>
<dbReference type="AlphaFoldDB" id="A0A941ER48"/>
<keyword evidence="11" id="KW-1185">Reference proteome</keyword>
<evidence type="ECO:0000313" key="11">
    <source>
        <dbReference type="Proteomes" id="UP000675781"/>
    </source>
</evidence>
<evidence type="ECO:0000256" key="1">
    <source>
        <dbReference type="ARBA" id="ARBA00004651"/>
    </source>
</evidence>
<feature type="compositionally biased region" description="Low complexity" evidence="8">
    <location>
        <begin position="12"/>
        <end position="23"/>
    </location>
</feature>
<dbReference type="EMBL" id="JAGSOG010000008">
    <property type="protein sequence ID" value="MBR7832264.1"/>
    <property type="molecule type" value="Genomic_DNA"/>
</dbReference>
<feature type="transmembrane region" description="Helical" evidence="7">
    <location>
        <begin position="136"/>
        <end position="156"/>
    </location>
</feature>
<comment type="subcellular location">
    <subcellularLocation>
        <location evidence="1 7">Cell membrane</location>
        <topology evidence="1 7">Multi-pass membrane protein</topology>
    </subcellularLocation>
</comment>
<dbReference type="GO" id="GO:0005886">
    <property type="term" value="C:plasma membrane"/>
    <property type="evidence" value="ECO:0007669"/>
    <property type="project" value="UniProtKB-SubCell"/>
</dbReference>
<feature type="transmembrane region" description="Helical" evidence="7">
    <location>
        <begin position="103"/>
        <end position="124"/>
    </location>
</feature>
<dbReference type="RefSeq" id="WP_212526798.1">
    <property type="nucleotide sequence ID" value="NZ_JAGSOG010000008.1"/>
</dbReference>
<feature type="transmembrane region" description="Helical" evidence="7">
    <location>
        <begin position="42"/>
        <end position="60"/>
    </location>
</feature>
<dbReference type="CDD" id="cd06261">
    <property type="entry name" value="TM_PBP2"/>
    <property type="match status" value="1"/>
</dbReference>
<dbReference type="SUPFAM" id="SSF161098">
    <property type="entry name" value="MetI-like"/>
    <property type="match status" value="1"/>
</dbReference>
<evidence type="ECO:0000313" key="10">
    <source>
        <dbReference type="EMBL" id="MBR7832264.1"/>
    </source>
</evidence>
<dbReference type="InterPro" id="IPR035906">
    <property type="entry name" value="MetI-like_sf"/>
</dbReference>
<feature type="transmembrane region" description="Helical" evidence="7">
    <location>
        <begin position="295"/>
        <end position="315"/>
    </location>
</feature>
<dbReference type="PANTHER" id="PTHR30193">
    <property type="entry name" value="ABC TRANSPORTER PERMEASE PROTEIN"/>
    <property type="match status" value="1"/>
</dbReference>
<reference evidence="10" key="1">
    <citation type="submission" date="2021-04" db="EMBL/GenBank/DDBJ databases">
        <title>Genome based classification of Actinospica acidithermotolerans sp. nov., an actinobacterium isolated from an Indonesian hot spring.</title>
        <authorList>
            <person name="Kusuma A.B."/>
            <person name="Putra K.E."/>
            <person name="Nafisah S."/>
            <person name="Loh J."/>
            <person name="Nouioui I."/>
            <person name="Goodfellow M."/>
        </authorList>
    </citation>
    <scope>NUCLEOTIDE SEQUENCE</scope>
    <source>
        <strain evidence="10">CSCA 57</strain>
    </source>
</reference>
<evidence type="ECO:0000256" key="6">
    <source>
        <dbReference type="ARBA" id="ARBA00023136"/>
    </source>
</evidence>
<evidence type="ECO:0000259" key="9">
    <source>
        <dbReference type="PROSITE" id="PS50928"/>
    </source>
</evidence>
<name>A0A941ER48_9ACTN</name>
<dbReference type="Pfam" id="PF00528">
    <property type="entry name" value="BPD_transp_1"/>
    <property type="match status" value="1"/>
</dbReference>
<keyword evidence="2 7" id="KW-0813">Transport</keyword>
<comment type="caution">
    <text evidence="10">The sequence shown here is derived from an EMBL/GenBank/DDBJ whole genome shotgun (WGS) entry which is preliminary data.</text>
</comment>
<dbReference type="InterPro" id="IPR051393">
    <property type="entry name" value="ABC_transporter_permease"/>
</dbReference>
<dbReference type="Proteomes" id="UP000675781">
    <property type="component" value="Unassembled WGS sequence"/>
</dbReference>
<dbReference type="PROSITE" id="PS50928">
    <property type="entry name" value="ABC_TM1"/>
    <property type="match status" value="1"/>
</dbReference>
<feature type="region of interest" description="Disordered" evidence="8">
    <location>
        <begin position="1"/>
        <end position="25"/>
    </location>
</feature>
<sequence length="322" mass="35786">MATINVSHAKARGLPRAGGPVPAARRRKAPLGSRIRRNLTSYAFLVGAILCFLLFSWYPIVHEFLLSFQHLNVIGQSEGWRGWRNYENMIHDPGFWTSVRVTLMFTGLALIFGYAMPFVLAVGLNEFRHAQSYFRLLVYLPVMLPPVAAAFLWKWFYTPDNSGMFNSLLHFLHLPTSAWLQSPNNTFVVFCMVVFSTWSNMGSGVLIYLASLQGIPGELYEAAELDGAGIIKRVWHVTIPQTRLILSLMLLTQIVATMQTFTESLVLTGGANGTGTMVYLIYQDATNLSNFGGSAAISSVLLVVLALFSGAYLYVNRRSAEV</sequence>
<proteinExistence type="inferred from homology"/>
<accession>A0A941ER48</accession>
<evidence type="ECO:0000256" key="7">
    <source>
        <dbReference type="RuleBase" id="RU363032"/>
    </source>
</evidence>
<keyword evidence="4 7" id="KW-0812">Transmembrane</keyword>
<keyword evidence="5 7" id="KW-1133">Transmembrane helix</keyword>
<dbReference type="GO" id="GO:0055085">
    <property type="term" value="P:transmembrane transport"/>
    <property type="evidence" value="ECO:0007669"/>
    <property type="project" value="InterPro"/>
</dbReference>
<evidence type="ECO:0000256" key="4">
    <source>
        <dbReference type="ARBA" id="ARBA00022692"/>
    </source>
</evidence>
<feature type="transmembrane region" description="Helical" evidence="7">
    <location>
        <begin position="187"/>
        <end position="210"/>
    </location>
</feature>
<keyword evidence="6 7" id="KW-0472">Membrane</keyword>
<gene>
    <name evidence="10" type="ORF">KDL01_03280</name>
</gene>
<dbReference type="PANTHER" id="PTHR30193:SF41">
    <property type="entry name" value="DIACETYLCHITOBIOSE UPTAKE SYSTEM PERMEASE PROTEIN NGCF"/>
    <property type="match status" value="1"/>
</dbReference>
<evidence type="ECO:0000256" key="2">
    <source>
        <dbReference type="ARBA" id="ARBA00022448"/>
    </source>
</evidence>
<evidence type="ECO:0000256" key="5">
    <source>
        <dbReference type="ARBA" id="ARBA00022989"/>
    </source>
</evidence>
<feature type="domain" description="ABC transmembrane type-1" evidence="9">
    <location>
        <begin position="95"/>
        <end position="313"/>
    </location>
</feature>